<dbReference type="HAMAP" id="MF_00948">
    <property type="entry name" value="NusG"/>
    <property type="match status" value="1"/>
</dbReference>
<dbReference type="SUPFAM" id="SSF82679">
    <property type="entry name" value="N-utilization substance G protein NusG, N-terminal domain"/>
    <property type="match status" value="1"/>
</dbReference>
<dbReference type="InterPro" id="IPR006645">
    <property type="entry name" value="NGN-like_dom"/>
</dbReference>
<accession>A0A518EWI0</accession>
<evidence type="ECO:0000313" key="10">
    <source>
        <dbReference type="Proteomes" id="UP000320390"/>
    </source>
</evidence>
<evidence type="ECO:0000256" key="1">
    <source>
        <dbReference type="ARBA" id="ARBA00022472"/>
    </source>
</evidence>
<proteinExistence type="inferred from homology"/>
<evidence type="ECO:0000256" key="3">
    <source>
        <dbReference type="ARBA" id="ARBA00023015"/>
    </source>
</evidence>
<dbReference type="Gene3D" id="2.30.30.30">
    <property type="match status" value="1"/>
</dbReference>
<keyword evidence="4 5" id="KW-0804">Transcription</keyword>
<dbReference type="PANTHER" id="PTHR30265:SF2">
    <property type="entry name" value="TRANSCRIPTION TERMINATION_ANTITERMINATION PROTEIN NUSG"/>
    <property type="match status" value="1"/>
</dbReference>
<dbReference type="Pfam" id="PF02357">
    <property type="entry name" value="NusG"/>
    <property type="match status" value="1"/>
</dbReference>
<comment type="function">
    <text evidence="5 7">Participates in transcription elongation, termination and antitermination.</text>
</comment>
<evidence type="ECO:0000256" key="7">
    <source>
        <dbReference type="RuleBase" id="RU000538"/>
    </source>
</evidence>
<evidence type="ECO:0000256" key="5">
    <source>
        <dbReference type="HAMAP-Rule" id="MF_00948"/>
    </source>
</evidence>
<dbReference type="SMART" id="SM00738">
    <property type="entry name" value="NGN"/>
    <property type="match status" value="1"/>
</dbReference>
<dbReference type="AlphaFoldDB" id="A0A518EWI0"/>
<keyword evidence="10" id="KW-1185">Reference proteome</keyword>
<feature type="domain" description="NusG-like N-terminal" evidence="8">
    <location>
        <begin position="2"/>
        <end position="117"/>
    </location>
</feature>
<dbReference type="Proteomes" id="UP000320390">
    <property type="component" value="Chromosome"/>
</dbReference>
<dbReference type="InterPro" id="IPR047050">
    <property type="entry name" value="NGN"/>
</dbReference>
<evidence type="ECO:0000313" key="9">
    <source>
        <dbReference type="EMBL" id="QDV08452.1"/>
    </source>
</evidence>
<dbReference type="SUPFAM" id="SSF50104">
    <property type="entry name" value="Translation proteins SH3-like domain"/>
    <property type="match status" value="1"/>
</dbReference>
<dbReference type="InterPro" id="IPR005824">
    <property type="entry name" value="KOW"/>
</dbReference>
<dbReference type="GO" id="GO:0006353">
    <property type="term" value="P:DNA-templated transcription termination"/>
    <property type="evidence" value="ECO:0007669"/>
    <property type="project" value="UniProtKB-UniRule"/>
</dbReference>
<dbReference type="GO" id="GO:0005829">
    <property type="term" value="C:cytosol"/>
    <property type="evidence" value="ECO:0007669"/>
    <property type="project" value="TreeGrafter"/>
</dbReference>
<dbReference type="RefSeq" id="WP_145201134.1">
    <property type="nucleotide sequence ID" value="NZ_CP036434.1"/>
</dbReference>
<evidence type="ECO:0000256" key="4">
    <source>
        <dbReference type="ARBA" id="ARBA00023163"/>
    </source>
</evidence>
<dbReference type="InterPro" id="IPR043425">
    <property type="entry name" value="NusG-like"/>
</dbReference>
<evidence type="ECO:0000256" key="6">
    <source>
        <dbReference type="NCBIfam" id="TIGR00922"/>
    </source>
</evidence>
<dbReference type="CDD" id="cd09891">
    <property type="entry name" value="NGN_Bact_1"/>
    <property type="match status" value="1"/>
</dbReference>
<keyword evidence="3 5" id="KW-0805">Transcription regulation</keyword>
<dbReference type="PANTHER" id="PTHR30265">
    <property type="entry name" value="RHO-INTERACTING TRANSCRIPTION TERMINATION FACTOR NUSG"/>
    <property type="match status" value="1"/>
</dbReference>
<dbReference type="InterPro" id="IPR008991">
    <property type="entry name" value="Translation_prot_SH3-like_sf"/>
</dbReference>
<dbReference type="CDD" id="cd06091">
    <property type="entry name" value="KOW_NusG"/>
    <property type="match status" value="1"/>
</dbReference>
<name>A0A518EWI0_9BACT</name>
<dbReference type="InterPro" id="IPR015869">
    <property type="entry name" value="Transcrpt_antiterm_NusG_bac_CS"/>
</dbReference>
<dbReference type="NCBIfam" id="TIGR00922">
    <property type="entry name" value="nusG"/>
    <property type="match status" value="1"/>
</dbReference>
<dbReference type="PRINTS" id="PR00338">
    <property type="entry name" value="NUSGTNSCPFCT"/>
</dbReference>
<gene>
    <name evidence="5" type="primary">nusG</name>
    <name evidence="9" type="ORF">Poly30_39950</name>
</gene>
<dbReference type="InterPro" id="IPR036735">
    <property type="entry name" value="NGN_dom_sf"/>
</dbReference>
<reference evidence="9 10" key="1">
    <citation type="submission" date="2019-02" db="EMBL/GenBank/DDBJ databases">
        <title>Deep-cultivation of Planctomycetes and their phenomic and genomic characterization uncovers novel biology.</title>
        <authorList>
            <person name="Wiegand S."/>
            <person name="Jogler M."/>
            <person name="Boedeker C."/>
            <person name="Pinto D."/>
            <person name="Vollmers J."/>
            <person name="Rivas-Marin E."/>
            <person name="Kohn T."/>
            <person name="Peeters S.H."/>
            <person name="Heuer A."/>
            <person name="Rast P."/>
            <person name="Oberbeckmann S."/>
            <person name="Bunk B."/>
            <person name="Jeske O."/>
            <person name="Meyerdierks A."/>
            <person name="Storesund J.E."/>
            <person name="Kallscheuer N."/>
            <person name="Luecker S."/>
            <person name="Lage O.M."/>
            <person name="Pohl T."/>
            <person name="Merkel B.J."/>
            <person name="Hornburger P."/>
            <person name="Mueller R.-W."/>
            <person name="Bruemmer F."/>
            <person name="Labrenz M."/>
            <person name="Spormann A.M."/>
            <person name="Op den Camp H."/>
            <person name="Overmann J."/>
            <person name="Amann R."/>
            <person name="Jetten M.S.M."/>
            <person name="Mascher T."/>
            <person name="Medema M.H."/>
            <person name="Devos D.P."/>
            <person name="Kaster A.-K."/>
            <person name="Ovreas L."/>
            <person name="Rohde M."/>
            <person name="Galperin M.Y."/>
            <person name="Jogler C."/>
        </authorList>
    </citation>
    <scope>NUCLEOTIDE SEQUENCE [LARGE SCALE GENOMIC DNA]</scope>
    <source>
        <strain evidence="9 10">Poly30</strain>
    </source>
</reference>
<dbReference type="GO" id="GO:0031564">
    <property type="term" value="P:transcription antitermination"/>
    <property type="evidence" value="ECO:0007669"/>
    <property type="project" value="UniProtKB-UniRule"/>
</dbReference>
<keyword evidence="1 5" id="KW-0806">Transcription termination</keyword>
<protein>
    <recommendedName>
        <fullName evidence="5 6">Transcription termination/antitermination protein NusG</fullName>
    </recommendedName>
</protein>
<dbReference type="InterPro" id="IPR001062">
    <property type="entry name" value="Transcrpt_antiterm_NusG"/>
</dbReference>
<dbReference type="Pfam" id="PF00467">
    <property type="entry name" value="KOW"/>
    <property type="match status" value="1"/>
</dbReference>
<dbReference type="PROSITE" id="PS01014">
    <property type="entry name" value="NUSG"/>
    <property type="match status" value="1"/>
</dbReference>
<evidence type="ECO:0000259" key="8">
    <source>
        <dbReference type="SMART" id="SM00738"/>
    </source>
</evidence>
<evidence type="ECO:0000256" key="2">
    <source>
        <dbReference type="ARBA" id="ARBA00022814"/>
    </source>
</evidence>
<sequence>MAYKWYFLRCQSGREKRIRDNAIHRIKIAGVDDVVAQVLMPFKIVQDMKRGKKRTVEEKLYPGYLMVQADLEGADETQINKARATLRGIDGLRDFLGTGGEPTPISEAEVTEILSLMTDSETRPQVTIGLSKGEQVKINTGPFDGFDGTVEEVNADKGTVRVIVTIFGRPTPVDLKYWEVDSVA</sequence>
<dbReference type="GO" id="GO:0032784">
    <property type="term" value="P:regulation of DNA-templated transcription elongation"/>
    <property type="evidence" value="ECO:0007669"/>
    <property type="project" value="InterPro"/>
</dbReference>
<organism evidence="9 10">
    <name type="scientific">Saltatorellus ferox</name>
    <dbReference type="NCBI Taxonomy" id="2528018"/>
    <lineage>
        <taxon>Bacteria</taxon>
        <taxon>Pseudomonadati</taxon>
        <taxon>Planctomycetota</taxon>
        <taxon>Planctomycetia</taxon>
        <taxon>Planctomycetia incertae sedis</taxon>
        <taxon>Saltatorellus</taxon>
    </lineage>
</organism>
<dbReference type="OrthoDB" id="9809075at2"/>
<dbReference type="InterPro" id="IPR014722">
    <property type="entry name" value="Rib_uL2_dom2"/>
</dbReference>
<dbReference type="GO" id="GO:0006354">
    <property type="term" value="P:DNA-templated transcription elongation"/>
    <property type="evidence" value="ECO:0007669"/>
    <property type="project" value="UniProtKB-UniRule"/>
</dbReference>
<keyword evidence="2 5" id="KW-0889">Transcription antitermination</keyword>
<comment type="similarity">
    <text evidence="5 7">Belongs to the NusG family.</text>
</comment>
<dbReference type="EMBL" id="CP036434">
    <property type="protein sequence ID" value="QDV08452.1"/>
    <property type="molecule type" value="Genomic_DNA"/>
</dbReference>
<dbReference type="Gene3D" id="3.30.70.940">
    <property type="entry name" value="NusG, N-terminal domain"/>
    <property type="match status" value="1"/>
</dbReference>